<comment type="caution">
    <text evidence="1">The sequence shown here is derived from an EMBL/GenBank/DDBJ whole genome shotgun (WGS) entry which is preliminary data.</text>
</comment>
<accession>A0ABP8VIZ7</accession>
<evidence type="ECO:0000313" key="2">
    <source>
        <dbReference type="Proteomes" id="UP001501699"/>
    </source>
</evidence>
<keyword evidence="2" id="KW-1185">Reference proteome</keyword>
<reference evidence="2" key="1">
    <citation type="journal article" date="2019" name="Int. J. Syst. Evol. Microbiol.">
        <title>The Global Catalogue of Microorganisms (GCM) 10K type strain sequencing project: providing services to taxonomists for standard genome sequencing and annotation.</title>
        <authorList>
            <consortium name="The Broad Institute Genomics Platform"/>
            <consortium name="The Broad Institute Genome Sequencing Center for Infectious Disease"/>
            <person name="Wu L."/>
            <person name="Ma J."/>
        </authorList>
    </citation>
    <scope>NUCLEOTIDE SEQUENCE [LARGE SCALE GENOMIC DNA]</scope>
    <source>
        <strain evidence="2">JCM 17714</strain>
    </source>
</reference>
<evidence type="ECO:0000313" key="1">
    <source>
        <dbReference type="EMBL" id="GAA4664460.1"/>
    </source>
</evidence>
<organism evidence="1 2">
    <name type="scientific">Bartonella pachyuromydis</name>
    <dbReference type="NCBI Taxonomy" id="931097"/>
    <lineage>
        <taxon>Bacteria</taxon>
        <taxon>Pseudomonadati</taxon>
        <taxon>Pseudomonadota</taxon>
        <taxon>Alphaproteobacteria</taxon>
        <taxon>Hyphomicrobiales</taxon>
        <taxon>Bartonellaceae</taxon>
        <taxon>Bartonella</taxon>
    </lineage>
</organism>
<proteinExistence type="predicted"/>
<evidence type="ECO:0008006" key="3">
    <source>
        <dbReference type="Google" id="ProtNLM"/>
    </source>
</evidence>
<sequence>MKQHNRDNIDNLLHEWVEERNKYTGNLPHVVWNGEESVFKYVGRRKIREKNFLLFEENQRIFVKETTKRGFIQAGYWKKGTKVKITKNSVKNISDKERET</sequence>
<dbReference type="Proteomes" id="UP001501699">
    <property type="component" value="Unassembled WGS sequence"/>
</dbReference>
<dbReference type="EMBL" id="BAABJA010000007">
    <property type="protein sequence ID" value="GAA4664460.1"/>
    <property type="molecule type" value="Genomic_DNA"/>
</dbReference>
<dbReference type="RefSeq" id="WP_345119171.1">
    <property type="nucleotide sequence ID" value="NZ_BAABJA010000007.1"/>
</dbReference>
<name>A0ABP8VIZ7_9HYPH</name>
<protein>
    <recommendedName>
        <fullName evidence="3">Phage related protein</fullName>
    </recommendedName>
</protein>
<gene>
    <name evidence="1" type="ORF">GCM10023262_11470</name>
</gene>